<dbReference type="InterPro" id="IPR006047">
    <property type="entry name" value="GH13_cat_dom"/>
</dbReference>
<evidence type="ECO:0000256" key="12">
    <source>
        <dbReference type="ARBA" id="ARBA00034013"/>
    </source>
</evidence>
<keyword evidence="7 14" id="KW-0378">Hydrolase</keyword>
<dbReference type="PANTHER" id="PTHR43651:SF11">
    <property type="entry name" value="MALTO-OLIGOSYLTREHALOSE TREHALOHYDROLASE"/>
    <property type="match status" value="1"/>
</dbReference>
<keyword evidence="6" id="KW-0963">Cytoplasm</keyword>
<evidence type="ECO:0000256" key="3">
    <source>
        <dbReference type="ARBA" id="ARBA00008061"/>
    </source>
</evidence>
<evidence type="ECO:0000256" key="2">
    <source>
        <dbReference type="ARBA" id="ARBA00005199"/>
    </source>
</evidence>
<dbReference type="SUPFAM" id="SSF81296">
    <property type="entry name" value="E set domains"/>
    <property type="match status" value="1"/>
</dbReference>
<dbReference type="InterPro" id="IPR014756">
    <property type="entry name" value="Ig_E-set"/>
</dbReference>
<dbReference type="SMART" id="SM00642">
    <property type="entry name" value="Aamy"/>
    <property type="match status" value="1"/>
</dbReference>
<protein>
    <recommendedName>
        <fullName evidence="5 13">Malto-oligosyltrehalose trehalohydrolase</fullName>
        <shortName evidence="14">MTHase</shortName>
        <ecNumber evidence="4 13">3.2.1.141</ecNumber>
    </recommendedName>
    <alternativeName>
        <fullName evidence="11 14">4-alpha-D-((1-&gt;4)-alpha-D-glucano)trehalose trehalohydrolase</fullName>
    </alternativeName>
    <alternativeName>
        <fullName evidence="10 14">Maltooligosyl trehalose trehalohydrolase</fullName>
    </alternativeName>
</protein>
<feature type="binding site" evidence="16">
    <location>
        <begin position="330"/>
        <end position="334"/>
    </location>
    <ligand>
        <name>substrate</name>
    </ligand>
</feature>
<feature type="binding site" evidence="16">
    <location>
        <begin position="398"/>
        <end position="403"/>
    </location>
    <ligand>
        <name>substrate</name>
    </ligand>
</feature>
<dbReference type="GO" id="GO:0033942">
    <property type="term" value="F:4-alpha-D-(1-&gt;4)-alpha-D-glucanotrehalose trehalohydrolase activity"/>
    <property type="evidence" value="ECO:0007669"/>
    <property type="project" value="UniProtKB-EC"/>
</dbReference>
<dbReference type="OrthoDB" id="9761875at2"/>
<evidence type="ECO:0000256" key="16">
    <source>
        <dbReference type="PIRSR" id="PIRSR006337-2"/>
    </source>
</evidence>
<comment type="catalytic activity">
    <reaction evidence="12 14">
        <text>hydrolysis of (1-&gt;4)-alpha-D-glucosidic linkage in 4-alpha-D-[(1-&gt;4)-alpha-D-glucanosyl]n trehalose to yield trehalose and (1-&gt;4)-alpha-D-glucan.</text>
        <dbReference type="EC" id="3.2.1.141"/>
    </reaction>
</comment>
<keyword evidence="9 14" id="KW-0326">Glycosidase</keyword>
<comment type="similarity">
    <text evidence="3 14">Belongs to the glycosyl hydrolase 13 family.</text>
</comment>
<dbReference type="CDD" id="cd11325">
    <property type="entry name" value="AmyAc_GTHase"/>
    <property type="match status" value="1"/>
</dbReference>
<dbReference type="GO" id="GO:0005737">
    <property type="term" value="C:cytoplasm"/>
    <property type="evidence" value="ECO:0007669"/>
    <property type="project" value="UniProtKB-SubCell"/>
</dbReference>
<evidence type="ECO:0000313" key="20">
    <source>
        <dbReference type="Proteomes" id="UP000186917"/>
    </source>
</evidence>
<dbReference type="EMBL" id="FTOR01000001">
    <property type="protein sequence ID" value="SIS63453.1"/>
    <property type="molecule type" value="Genomic_DNA"/>
</dbReference>
<dbReference type="Gene3D" id="3.20.20.80">
    <property type="entry name" value="Glycosidases"/>
    <property type="match status" value="1"/>
</dbReference>
<keyword evidence="8" id="KW-0119">Carbohydrate metabolism</keyword>
<name>A0A1N7KPC5_9BACT</name>
<evidence type="ECO:0000256" key="13">
    <source>
        <dbReference type="NCBIfam" id="TIGR02402"/>
    </source>
</evidence>
<evidence type="ECO:0000256" key="7">
    <source>
        <dbReference type="ARBA" id="ARBA00022801"/>
    </source>
</evidence>
<evidence type="ECO:0000256" key="9">
    <source>
        <dbReference type="ARBA" id="ARBA00023295"/>
    </source>
</evidence>
<keyword evidence="20" id="KW-1185">Reference proteome</keyword>
<dbReference type="EC" id="3.2.1.141" evidence="4 13"/>
<comment type="pathway">
    <text evidence="2 14">Glycan biosynthesis; trehalose biosynthesis.</text>
</comment>
<dbReference type="PIRSF" id="PIRSF006337">
    <property type="entry name" value="Trehalose_TreZ"/>
    <property type="match status" value="1"/>
</dbReference>
<dbReference type="AlphaFoldDB" id="A0A1N7KPC5"/>
<evidence type="ECO:0000256" key="15">
    <source>
        <dbReference type="PIRSR" id="PIRSR006337-1"/>
    </source>
</evidence>
<evidence type="ECO:0000256" key="10">
    <source>
        <dbReference type="ARBA" id="ARBA00032057"/>
    </source>
</evidence>
<feature type="site" description="Transition state stabilizer" evidence="17">
    <location>
        <position position="399"/>
    </location>
</feature>
<evidence type="ECO:0000313" key="19">
    <source>
        <dbReference type="EMBL" id="SIS63453.1"/>
    </source>
</evidence>
<evidence type="ECO:0000256" key="17">
    <source>
        <dbReference type="PIRSR" id="PIRSR006337-3"/>
    </source>
</evidence>
<organism evidence="19 20">
    <name type="scientific">Filimonas lacunae</name>
    <dbReference type="NCBI Taxonomy" id="477680"/>
    <lineage>
        <taxon>Bacteria</taxon>
        <taxon>Pseudomonadati</taxon>
        <taxon>Bacteroidota</taxon>
        <taxon>Chitinophagia</taxon>
        <taxon>Chitinophagales</taxon>
        <taxon>Chitinophagaceae</taxon>
        <taxon>Filimonas</taxon>
    </lineage>
</organism>
<dbReference type="PANTHER" id="PTHR43651">
    <property type="entry name" value="1,4-ALPHA-GLUCAN-BRANCHING ENZYME"/>
    <property type="match status" value="1"/>
</dbReference>
<evidence type="ECO:0000256" key="14">
    <source>
        <dbReference type="PIRNR" id="PIRNR006337"/>
    </source>
</evidence>
<gene>
    <name evidence="19" type="ORF">SAMN05421788_101340</name>
</gene>
<evidence type="ECO:0000256" key="4">
    <source>
        <dbReference type="ARBA" id="ARBA00012268"/>
    </source>
</evidence>
<evidence type="ECO:0000256" key="8">
    <source>
        <dbReference type="ARBA" id="ARBA00023277"/>
    </source>
</evidence>
<feature type="binding site" evidence="16">
    <location>
        <begin position="266"/>
        <end position="271"/>
    </location>
    <ligand>
        <name>substrate</name>
    </ligand>
</feature>
<dbReference type="Gene3D" id="2.60.40.10">
    <property type="entry name" value="Immunoglobulins"/>
    <property type="match status" value="1"/>
</dbReference>
<sequence length="604" mass="68573">MSMKHQPQTFHPIPGVYMQPDGQATVTVWGPLLESVEMVGSPEMPMQVPLQKKEYGYWQGQTVLPPGQRYKFRLNGKEAFPDPASLSQPEGVHGYSEVLDRSFLWTDEGWTGIAQEELILYELHTGTFSDTHDFEGVAERLPYLKKLGITAIEIMPVNHFPGSRNWGYDGVYTYAVHGAYGGLHGLKRLVNAAHNEGIAVILDVVYNHLGPDGNYLAEYGPYFTSRYKTPWGKALNFDDAWCDGVRNYFVQNVLLWLEECRIDGLRLDAVHAMWDYSAHHIMQQISEAVQALEDATGRKKILIAEIDLNNPRYISSVSAGGYGLQAQWADEFHHALHSILTGETNGYYEDFGQMYHLEKSFRDTYVYDGGYSAHRKRMFGASAQHLPYSKFVVFSQNHDQVGNRLLGDRLSATLSPAQLQLAAAAVLLSPHIPLLFMGEEYGEKNPFLFFVAHEKEDLVEVVRKSRREEFAYFQFEGDFPDPQSEQVFLSCVLGHDCKKEPVARQMFEWYQQLISLRKTRPAFNNFERTAVNVWPVDEVERVLLVERNGHNDSVLIAFNFSDAGRPLPALCHGLDYILTSAQQSDYAANRLSPFSVSVFEKKNT</sequence>
<dbReference type="SUPFAM" id="SSF51445">
    <property type="entry name" value="(Trans)glycosidases"/>
    <property type="match status" value="1"/>
</dbReference>
<evidence type="ECO:0000259" key="18">
    <source>
        <dbReference type="SMART" id="SM00642"/>
    </source>
</evidence>
<dbReference type="InterPro" id="IPR044901">
    <property type="entry name" value="Trehalose_TreZ_E-set_sf"/>
</dbReference>
<dbReference type="Proteomes" id="UP000186917">
    <property type="component" value="Unassembled WGS sequence"/>
</dbReference>
<dbReference type="GO" id="GO:0005992">
    <property type="term" value="P:trehalose biosynthetic process"/>
    <property type="evidence" value="ECO:0007669"/>
    <property type="project" value="UniProtKB-UniRule"/>
</dbReference>
<dbReference type="UniPathway" id="UPA00299"/>
<dbReference type="Pfam" id="PF00128">
    <property type="entry name" value="Alpha-amylase"/>
    <property type="match status" value="1"/>
</dbReference>
<evidence type="ECO:0000256" key="6">
    <source>
        <dbReference type="ARBA" id="ARBA00022490"/>
    </source>
</evidence>
<feature type="active site" description="Proton donor" evidence="15">
    <location>
        <position position="305"/>
    </location>
</feature>
<feature type="domain" description="Glycosyl hydrolase family 13 catalytic" evidence="18">
    <location>
        <begin position="122"/>
        <end position="471"/>
    </location>
</feature>
<dbReference type="CDD" id="cd02853">
    <property type="entry name" value="E_set_MTHase_like_N"/>
    <property type="match status" value="1"/>
</dbReference>
<dbReference type="NCBIfam" id="TIGR02402">
    <property type="entry name" value="trehalose_TreZ"/>
    <property type="match status" value="1"/>
</dbReference>
<proteinExistence type="inferred from homology"/>
<comment type="subcellular location">
    <subcellularLocation>
        <location evidence="1 15">Cytoplasm</location>
    </subcellularLocation>
</comment>
<evidence type="ECO:0000256" key="5">
    <source>
        <dbReference type="ARBA" id="ARBA00015938"/>
    </source>
</evidence>
<dbReference type="InterPro" id="IPR017853">
    <property type="entry name" value="GH"/>
</dbReference>
<dbReference type="InterPro" id="IPR012768">
    <property type="entry name" value="Trehalose_TreZ"/>
</dbReference>
<dbReference type="STRING" id="477680.SAMN05421788_101340"/>
<feature type="active site" description="Nucleophile" evidence="15">
    <location>
        <position position="268"/>
    </location>
</feature>
<accession>A0A1N7KPC5</accession>
<dbReference type="InterPro" id="IPR013783">
    <property type="entry name" value="Ig-like_fold"/>
</dbReference>
<dbReference type="Gene3D" id="1.10.10.760">
    <property type="entry name" value="E-set domains of sugar-utilizing enzymes"/>
    <property type="match status" value="1"/>
</dbReference>
<evidence type="ECO:0000256" key="1">
    <source>
        <dbReference type="ARBA" id="ARBA00004496"/>
    </source>
</evidence>
<reference evidence="20" key="1">
    <citation type="submission" date="2017-01" db="EMBL/GenBank/DDBJ databases">
        <authorList>
            <person name="Varghese N."/>
            <person name="Submissions S."/>
        </authorList>
    </citation>
    <scope>NUCLEOTIDE SEQUENCE [LARGE SCALE GENOMIC DNA]</scope>
    <source>
        <strain evidence="20">DSM 21054</strain>
    </source>
</reference>
<evidence type="ECO:0000256" key="11">
    <source>
        <dbReference type="ARBA" id="ARBA00033284"/>
    </source>
</evidence>